<evidence type="ECO:0000313" key="1">
    <source>
        <dbReference type="EMBL" id="PPQ26415.1"/>
    </source>
</evidence>
<dbReference type="OrthoDB" id="6847114at2"/>
<dbReference type="AlphaFoldDB" id="A0A2S6MVL7"/>
<keyword evidence="2" id="KW-1185">Reference proteome</keyword>
<protein>
    <submittedName>
        <fullName evidence="1">Uncharacterized protein</fullName>
    </submittedName>
</protein>
<evidence type="ECO:0000313" key="2">
    <source>
        <dbReference type="Proteomes" id="UP000239089"/>
    </source>
</evidence>
<dbReference type="Proteomes" id="UP000239089">
    <property type="component" value="Unassembled WGS sequence"/>
</dbReference>
<dbReference type="RefSeq" id="WP_104510533.1">
    <property type="nucleotide sequence ID" value="NZ_JACIGC010000006.1"/>
</dbReference>
<sequence length="194" mass="20029">MRRLLFPLGVALSLATPARAAGCAGVTFADMAFVRFGKAASAVAFVGGKSRSTVARGELLALGALADAQVCAETLKGGRAGWLPNDSLDKIARVNDTGSFVGGWRRGAASLGINWRDDGRLTIEARGAGSFSGDMDMRDGIGLFFGEGVDPEDPATPGCRVRMARGGDVLLVRDNGQCGGDFNGIYAKASVSRG</sequence>
<comment type="caution">
    <text evidence="1">The sequence shown here is derived from an EMBL/GenBank/DDBJ whole genome shotgun (WGS) entry which is preliminary data.</text>
</comment>
<proteinExistence type="predicted"/>
<organism evidence="1 2">
    <name type="scientific">Rhodoblastus sphagnicola</name>
    <dbReference type="NCBI Taxonomy" id="333368"/>
    <lineage>
        <taxon>Bacteria</taxon>
        <taxon>Pseudomonadati</taxon>
        <taxon>Pseudomonadota</taxon>
        <taxon>Alphaproteobacteria</taxon>
        <taxon>Hyphomicrobiales</taxon>
        <taxon>Rhodoblastaceae</taxon>
        <taxon>Rhodoblastus</taxon>
    </lineage>
</organism>
<accession>A0A2S6MVL7</accession>
<name>A0A2S6MVL7_9HYPH</name>
<gene>
    <name evidence="1" type="ORF">CCR94_22540</name>
</gene>
<dbReference type="EMBL" id="NHSJ01000134">
    <property type="protein sequence ID" value="PPQ26415.1"/>
    <property type="molecule type" value="Genomic_DNA"/>
</dbReference>
<reference evidence="1 2" key="1">
    <citation type="journal article" date="2018" name="Arch. Microbiol.">
        <title>New insights into the metabolic potential of the phototrophic purple bacterium Rhodopila globiformis DSM 161(T) from its draft genome sequence and evidence for a vanadium-dependent nitrogenase.</title>
        <authorList>
            <person name="Imhoff J.F."/>
            <person name="Rahn T."/>
            <person name="Kunzel S."/>
            <person name="Neulinger S.C."/>
        </authorList>
    </citation>
    <scope>NUCLEOTIDE SEQUENCE [LARGE SCALE GENOMIC DNA]</scope>
    <source>
        <strain evidence="1 2">DSM 16996</strain>
    </source>
</reference>